<dbReference type="Proteomes" id="UP000722791">
    <property type="component" value="Unassembled WGS sequence"/>
</dbReference>
<dbReference type="AlphaFoldDB" id="A0A8J4GF25"/>
<feature type="region of interest" description="Disordered" evidence="1">
    <location>
        <begin position="207"/>
        <end position="232"/>
    </location>
</feature>
<reference evidence="3" key="1">
    <citation type="journal article" date="2021" name="Proc. Natl. Acad. Sci. U.S.A.">
        <title>Three genomes in the algal genus Volvox reveal the fate of a haploid sex-determining region after a transition to homothallism.</title>
        <authorList>
            <person name="Yamamoto K."/>
            <person name="Hamaji T."/>
            <person name="Kawai-Toyooka H."/>
            <person name="Matsuzaki R."/>
            <person name="Takahashi F."/>
            <person name="Nishimura Y."/>
            <person name="Kawachi M."/>
            <person name="Noguchi H."/>
            <person name="Minakuchi Y."/>
            <person name="Umen J.G."/>
            <person name="Toyoda A."/>
            <person name="Nozaki H."/>
        </authorList>
    </citation>
    <scope>NUCLEOTIDE SEQUENCE</scope>
    <source>
        <strain evidence="3">NIES-3785</strain>
    </source>
</reference>
<keyword evidence="2" id="KW-0812">Transmembrane</keyword>
<feature type="region of interest" description="Disordered" evidence="1">
    <location>
        <begin position="647"/>
        <end position="666"/>
    </location>
</feature>
<feature type="region of interest" description="Disordered" evidence="1">
    <location>
        <begin position="735"/>
        <end position="762"/>
    </location>
</feature>
<organism evidence="3 4">
    <name type="scientific">Volvox reticuliferus</name>
    <dbReference type="NCBI Taxonomy" id="1737510"/>
    <lineage>
        <taxon>Eukaryota</taxon>
        <taxon>Viridiplantae</taxon>
        <taxon>Chlorophyta</taxon>
        <taxon>core chlorophytes</taxon>
        <taxon>Chlorophyceae</taxon>
        <taxon>CS clade</taxon>
        <taxon>Chlamydomonadales</taxon>
        <taxon>Volvocaceae</taxon>
        <taxon>Volvox</taxon>
    </lineage>
</organism>
<proteinExistence type="predicted"/>
<feature type="region of interest" description="Disordered" evidence="1">
    <location>
        <begin position="441"/>
        <end position="470"/>
    </location>
</feature>
<sequence>MSSHAWAGQRHSVCGIMCGVAAFPCIINVWPPAMSSQASCLGPEADFSSVYSGCCPPEGCSSTTSSQAACGSAGLRCEKAEGRSMDCCGHVDPVDLTANLPDKSYGAGDANRPGSAATSTAQCQGKGYSQSVRRQKGGLSAALKATSGAIESYNGLWCHAAEKNSGGDPLPDAQLASGLVGQGFRPAAAKAHELAVAAAMERLNRDPPARVPASTRCAASKVTSHDTPELDDAGCMDGAPGSVSEAWDSLPFFAPSLVDRLWAGRSSHGSSSPRAPQLHLLHPQPASQQQHRQQFSHKTLCPDEKPQPCQCAYLQSQQIRNDSAPLSHDVELPSVNSTPTAASADANPILTTQVPSATGIEPRPAAAIAAQPSQTGLNALPAPLFLETVPPALRVPDAVDFGDGASGDHPDLVAVHMPCMALVAAAAATTAAPRALGAAAATTASSGESSRGLRAVGRGHSGSGGAASGGIKMPPSAIHCLPSKPFSVSANSAAAIASVAPAPPLDLAAAAPPFPTRTSSYAEPGDISNAGLSALPPPRQQSEGEGQQQQRQHDTVSATLVAMAMSAYDLPRGHVHNGPRMPLGTSTSPPATNSCLVRNRQQPAPSPLRLSRLGAGLIDSGGYSSTAEGDLLAAAVPPAAACAGGGNPWTDHHHEPDSPVSQASTEWEPRVVTSLTASAISLCRTCEGRNLSQVNLYDTEKPAMISMSDSRTQWWGQGLGGGRFDETANARLHDCGSDSGRVRPRHGGIIGGGGRKGGETGQRRTAWWRWLLPFP</sequence>
<feature type="compositionally biased region" description="Low complexity" evidence="1">
    <location>
        <begin position="282"/>
        <end position="297"/>
    </location>
</feature>
<keyword evidence="2" id="KW-0472">Membrane</keyword>
<comment type="caution">
    <text evidence="3">The sequence shown here is derived from an EMBL/GenBank/DDBJ whole genome shotgun (WGS) entry which is preliminary data.</text>
</comment>
<accession>A0A8J4GF25</accession>
<feature type="compositionally biased region" description="Gly residues" evidence="1">
    <location>
        <begin position="459"/>
        <end position="468"/>
    </location>
</feature>
<feature type="compositionally biased region" description="Low complexity" evidence="1">
    <location>
        <begin position="540"/>
        <end position="550"/>
    </location>
</feature>
<gene>
    <name evidence="3" type="ORF">Vretimale_10216</name>
</gene>
<evidence type="ECO:0000313" key="4">
    <source>
        <dbReference type="Proteomes" id="UP000722791"/>
    </source>
</evidence>
<feature type="compositionally biased region" description="Polar residues" evidence="1">
    <location>
        <begin position="584"/>
        <end position="595"/>
    </location>
</feature>
<feature type="region of interest" description="Disordered" evidence="1">
    <location>
        <begin position="102"/>
        <end position="122"/>
    </location>
</feature>
<feature type="region of interest" description="Disordered" evidence="1">
    <location>
        <begin position="264"/>
        <end position="301"/>
    </location>
</feature>
<feature type="region of interest" description="Disordered" evidence="1">
    <location>
        <begin position="573"/>
        <end position="595"/>
    </location>
</feature>
<evidence type="ECO:0000256" key="1">
    <source>
        <dbReference type="SAM" id="MobiDB-lite"/>
    </source>
</evidence>
<evidence type="ECO:0000313" key="3">
    <source>
        <dbReference type="EMBL" id="GIM05830.1"/>
    </source>
</evidence>
<keyword evidence="2" id="KW-1133">Transmembrane helix</keyword>
<name>A0A8J4GF25_9CHLO</name>
<evidence type="ECO:0000256" key="2">
    <source>
        <dbReference type="SAM" id="Phobius"/>
    </source>
</evidence>
<dbReference type="EMBL" id="BNCQ01000019">
    <property type="protein sequence ID" value="GIM05830.1"/>
    <property type="molecule type" value="Genomic_DNA"/>
</dbReference>
<protein>
    <submittedName>
        <fullName evidence="3">Uncharacterized protein</fullName>
    </submittedName>
</protein>
<feature type="region of interest" description="Disordered" evidence="1">
    <location>
        <begin position="516"/>
        <end position="555"/>
    </location>
</feature>
<feature type="transmembrane region" description="Helical" evidence="2">
    <location>
        <begin position="12"/>
        <end position="30"/>
    </location>
</feature>